<dbReference type="AlphaFoldDB" id="A0A0R0LWF3"/>
<proteinExistence type="predicted"/>
<dbReference type="VEuPathDB" id="MicrosporidiaDB:M153_6800004254"/>
<accession>A0A0R0LWF3</accession>
<gene>
    <name evidence="1" type="ORF">M153_6800004254</name>
</gene>
<organism evidence="1 2">
    <name type="scientific">Pseudoloma neurophilia</name>
    <dbReference type="NCBI Taxonomy" id="146866"/>
    <lineage>
        <taxon>Eukaryota</taxon>
        <taxon>Fungi</taxon>
        <taxon>Fungi incertae sedis</taxon>
        <taxon>Microsporidia</taxon>
        <taxon>Pseudoloma</taxon>
    </lineage>
</organism>
<keyword evidence="2" id="KW-1185">Reference proteome</keyword>
<dbReference type="EMBL" id="LGUB01000257">
    <property type="protein sequence ID" value="KRH93666.1"/>
    <property type="molecule type" value="Genomic_DNA"/>
</dbReference>
<dbReference type="Proteomes" id="UP000051530">
    <property type="component" value="Unassembled WGS sequence"/>
</dbReference>
<reference evidence="1 2" key="1">
    <citation type="submission" date="2015-07" db="EMBL/GenBank/DDBJ databases">
        <title>The genome of Pseudoloma neurophilia, a relevant intracellular parasite of the zebrafish.</title>
        <authorList>
            <person name="Ndikumana S."/>
            <person name="Pelin A."/>
            <person name="Sanders J."/>
            <person name="Corradi N."/>
        </authorList>
    </citation>
    <scope>NUCLEOTIDE SEQUENCE [LARGE SCALE GENOMIC DNA]</scope>
    <source>
        <strain evidence="1 2">MK1</strain>
    </source>
</reference>
<comment type="caution">
    <text evidence="1">The sequence shown here is derived from an EMBL/GenBank/DDBJ whole genome shotgun (WGS) entry which is preliminary data.</text>
</comment>
<name>A0A0R0LWF3_9MICR</name>
<evidence type="ECO:0000313" key="1">
    <source>
        <dbReference type="EMBL" id="KRH93666.1"/>
    </source>
</evidence>
<sequence length="138" mass="15919">MRIATKIIDSVHNATFSTALGASPIQIAFGRSKFPPAEIEDIKQLVRQAKAIKDKNNQKYLQSVNKTRIPFDFTNQQVFIKRKQNSKLDPTYDGPYKVFQDCPKHNFVKIKFGNKIHCFPYRDIQPYKGKESVVLDTQ</sequence>
<evidence type="ECO:0000313" key="2">
    <source>
        <dbReference type="Proteomes" id="UP000051530"/>
    </source>
</evidence>
<protein>
    <submittedName>
        <fullName evidence="1">Uncharacterized protein</fullName>
    </submittedName>
</protein>